<feature type="transmembrane region" description="Helical" evidence="8">
    <location>
        <begin position="147"/>
        <end position="168"/>
    </location>
</feature>
<dbReference type="Proteomes" id="UP000606172">
    <property type="component" value="Unassembled WGS sequence"/>
</dbReference>
<dbReference type="InterPro" id="IPR010065">
    <property type="entry name" value="AA_ABC_transptr_permease_3TM"/>
</dbReference>
<feature type="transmembrane region" description="Helical" evidence="8">
    <location>
        <begin position="30"/>
        <end position="47"/>
    </location>
</feature>
<keyword evidence="3" id="KW-1003">Cell membrane</keyword>
<reference evidence="10" key="1">
    <citation type="submission" date="2021-01" db="EMBL/GenBank/DDBJ databases">
        <title>Whole genome shotgun sequence of Sinosporangium siamense NBRC 109515.</title>
        <authorList>
            <person name="Komaki H."/>
            <person name="Tamura T."/>
        </authorList>
    </citation>
    <scope>NUCLEOTIDE SEQUENCE</scope>
    <source>
        <strain evidence="10">NBRC 109515</strain>
    </source>
</reference>
<dbReference type="PROSITE" id="PS50928">
    <property type="entry name" value="ABC_TM1"/>
    <property type="match status" value="1"/>
</dbReference>
<sequence length="301" mass="32167">MADTVTTDAPKRGERSSDLRIVPLRHWGRIPLGLAVLAALALFLYALAVNPNIKWGVVAEHLTAPAILRGVGVTILLTVASMLIGIVLGVVTAVLRGSDNPVLAYLARGYIWAFRGTPVLVQLIFWYNLGLLFPTIGLPVPLVAEVWVVETNTVITGFTAALLGLGLNAGAYMAEIVRAGLVAVDPGQSEAALAVGMTKGQTLRAIVLPQALRVIVPPTGNEVITMLKTSALVSVISGSDLLTTAQTIYSRNFHVIELLIVVSIWYIALTSILTAGQWALERRLAPGRTVRSTSRREARRA</sequence>
<dbReference type="FunFam" id="1.10.3720.10:FF:000006">
    <property type="entry name" value="Glutamate/aspartate ABC transporter, permease protein GltK"/>
    <property type="match status" value="1"/>
</dbReference>
<evidence type="ECO:0000256" key="8">
    <source>
        <dbReference type="RuleBase" id="RU363032"/>
    </source>
</evidence>
<dbReference type="SUPFAM" id="SSF161098">
    <property type="entry name" value="MetI-like"/>
    <property type="match status" value="1"/>
</dbReference>
<dbReference type="NCBIfam" id="TIGR01726">
    <property type="entry name" value="HEQRo_perm_3TM"/>
    <property type="match status" value="1"/>
</dbReference>
<dbReference type="PANTHER" id="PTHR30614:SF0">
    <property type="entry name" value="L-CYSTINE TRANSPORT SYSTEM PERMEASE PROTEIN TCYL"/>
    <property type="match status" value="1"/>
</dbReference>
<dbReference type="RefSeq" id="WP_204026129.1">
    <property type="nucleotide sequence ID" value="NZ_BOOW01000020.1"/>
</dbReference>
<comment type="caution">
    <text evidence="10">The sequence shown here is derived from an EMBL/GenBank/DDBJ whole genome shotgun (WGS) entry which is preliminary data.</text>
</comment>
<gene>
    <name evidence="10" type="ORF">Ssi02_31740</name>
</gene>
<proteinExistence type="inferred from homology"/>
<keyword evidence="7 8" id="KW-0472">Membrane</keyword>
<organism evidence="10 11">
    <name type="scientific">Sinosporangium siamense</name>
    <dbReference type="NCBI Taxonomy" id="1367973"/>
    <lineage>
        <taxon>Bacteria</taxon>
        <taxon>Bacillati</taxon>
        <taxon>Actinomycetota</taxon>
        <taxon>Actinomycetes</taxon>
        <taxon>Streptosporangiales</taxon>
        <taxon>Streptosporangiaceae</taxon>
        <taxon>Sinosporangium</taxon>
    </lineage>
</organism>
<keyword evidence="11" id="KW-1185">Reference proteome</keyword>
<evidence type="ECO:0000256" key="7">
    <source>
        <dbReference type="ARBA" id="ARBA00023136"/>
    </source>
</evidence>
<dbReference type="InterPro" id="IPR043429">
    <property type="entry name" value="ArtM/GltK/GlnP/TcyL/YhdX-like"/>
</dbReference>
<protein>
    <submittedName>
        <fullName evidence="10">ABC transporter permease</fullName>
    </submittedName>
</protein>
<feature type="domain" description="ABC transmembrane type-1" evidence="9">
    <location>
        <begin position="71"/>
        <end position="274"/>
    </location>
</feature>
<feature type="transmembrane region" description="Helical" evidence="8">
    <location>
        <begin position="258"/>
        <end position="280"/>
    </location>
</feature>
<dbReference type="EMBL" id="BOOW01000020">
    <property type="protein sequence ID" value="GII92943.1"/>
    <property type="molecule type" value="Genomic_DNA"/>
</dbReference>
<keyword evidence="2 8" id="KW-0813">Transport</keyword>
<dbReference type="GO" id="GO:0006865">
    <property type="term" value="P:amino acid transport"/>
    <property type="evidence" value="ECO:0007669"/>
    <property type="project" value="UniProtKB-KW"/>
</dbReference>
<evidence type="ECO:0000256" key="3">
    <source>
        <dbReference type="ARBA" id="ARBA00022475"/>
    </source>
</evidence>
<dbReference type="GO" id="GO:0022857">
    <property type="term" value="F:transmembrane transporter activity"/>
    <property type="evidence" value="ECO:0007669"/>
    <property type="project" value="InterPro"/>
</dbReference>
<evidence type="ECO:0000313" key="11">
    <source>
        <dbReference type="Proteomes" id="UP000606172"/>
    </source>
</evidence>
<dbReference type="InterPro" id="IPR035906">
    <property type="entry name" value="MetI-like_sf"/>
</dbReference>
<dbReference type="InterPro" id="IPR000515">
    <property type="entry name" value="MetI-like"/>
</dbReference>
<dbReference type="GO" id="GO:0043190">
    <property type="term" value="C:ATP-binding cassette (ABC) transporter complex"/>
    <property type="evidence" value="ECO:0007669"/>
    <property type="project" value="InterPro"/>
</dbReference>
<evidence type="ECO:0000256" key="6">
    <source>
        <dbReference type="ARBA" id="ARBA00022989"/>
    </source>
</evidence>
<name>A0A919V6Y5_9ACTN</name>
<dbReference type="PANTHER" id="PTHR30614">
    <property type="entry name" value="MEMBRANE COMPONENT OF AMINO ACID ABC TRANSPORTER"/>
    <property type="match status" value="1"/>
</dbReference>
<evidence type="ECO:0000313" key="10">
    <source>
        <dbReference type="EMBL" id="GII92943.1"/>
    </source>
</evidence>
<evidence type="ECO:0000256" key="1">
    <source>
        <dbReference type="ARBA" id="ARBA00004651"/>
    </source>
</evidence>
<accession>A0A919V6Y5</accession>
<evidence type="ECO:0000256" key="2">
    <source>
        <dbReference type="ARBA" id="ARBA00022448"/>
    </source>
</evidence>
<dbReference type="AlphaFoldDB" id="A0A919V6Y5"/>
<keyword evidence="4 8" id="KW-0812">Transmembrane</keyword>
<comment type="subcellular location">
    <subcellularLocation>
        <location evidence="1 8">Cell membrane</location>
        <topology evidence="1 8">Multi-pass membrane protein</topology>
    </subcellularLocation>
</comment>
<evidence type="ECO:0000256" key="5">
    <source>
        <dbReference type="ARBA" id="ARBA00022970"/>
    </source>
</evidence>
<feature type="transmembrane region" description="Helical" evidence="8">
    <location>
        <begin position="107"/>
        <end position="127"/>
    </location>
</feature>
<comment type="similarity">
    <text evidence="8">Belongs to the binding-protein-dependent transport system permease family.</text>
</comment>
<keyword evidence="6 8" id="KW-1133">Transmembrane helix</keyword>
<dbReference type="CDD" id="cd06261">
    <property type="entry name" value="TM_PBP2"/>
    <property type="match status" value="1"/>
</dbReference>
<keyword evidence="5" id="KW-0029">Amino-acid transport</keyword>
<feature type="transmembrane region" description="Helical" evidence="8">
    <location>
        <begin position="67"/>
        <end position="95"/>
    </location>
</feature>
<dbReference type="Pfam" id="PF00528">
    <property type="entry name" value="BPD_transp_1"/>
    <property type="match status" value="1"/>
</dbReference>
<dbReference type="Gene3D" id="1.10.3720.10">
    <property type="entry name" value="MetI-like"/>
    <property type="match status" value="1"/>
</dbReference>
<evidence type="ECO:0000256" key="4">
    <source>
        <dbReference type="ARBA" id="ARBA00022692"/>
    </source>
</evidence>
<evidence type="ECO:0000259" key="9">
    <source>
        <dbReference type="PROSITE" id="PS50928"/>
    </source>
</evidence>